<keyword evidence="6" id="KW-0472">Membrane</keyword>
<dbReference type="Gene3D" id="1.20.144.10">
    <property type="entry name" value="Phosphatidic acid phosphatase type 2/haloperoxidase"/>
    <property type="match status" value="1"/>
</dbReference>
<evidence type="ECO:0000256" key="5">
    <source>
        <dbReference type="ARBA" id="ARBA00022989"/>
    </source>
</evidence>
<dbReference type="OrthoDB" id="5242960at2"/>
<keyword evidence="3" id="KW-0812">Transmembrane</keyword>
<dbReference type="InterPro" id="IPR000326">
    <property type="entry name" value="PAP2/HPO"/>
</dbReference>
<dbReference type="SMART" id="SM00014">
    <property type="entry name" value="acidPPc"/>
    <property type="match status" value="1"/>
</dbReference>
<dbReference type="InterPro" id="IPR016064">
    <property type="entry name" value="NAD/diacylglycerol_kinase_sf"/>
</dbReference>
<evidence type="ECO:0000256" key="2">
    <source>
        <dbReference type="ARBA" id="ARBA00022475"/>
    </source>
</evidence>
<gene>
    <name evidence="8" type="ORF">FPZ12_014205</name>
</gene>
<dbReference type="SUPFAM" id="SSF48317">
    <property type="entry name" value="Acid phosphatase/Vanadium-dependent haloperoxidase"/>
    <property type="match status" value="1"/>
</dbReference>
<protein>
    <submittedName>
        <fullName evidence="8">Phosphatase PAP2 family protein</fullName>
    </submittedName>
</protein>
<dbReference type="Pfam" id="PF01569">
    <property type="entry name" value="PAP2"/>
    <property type="match status" value="1"/>
</dbReference>
<dbReference type="EMBL" id="VMNW02000016">
    <property type="protein sequence ID" value="KAA9161654.1"/>
    <property type="molecule type" value="Genomic_DNA"/>
</dbReference>
<evidence type="ECO:0000313" key="9">
    <source>
        <dbReference type="Proteomes" id="UP000319769"/>
    </source>
</evidence>
<dbReference type="Pfam" id="PF19279">
    <property type="entry name" value="YegS_C"/>
    <property type="match status" value="1"/>
</dbReference>
<dbReference type="Proteomes" id="UP000319769">
    <property type="component" value="Unassembled WGS sequence"/>
</dbReference>
<dbReference type="InterPro" id="IPR017438">
    <property type="entry name" value="ATP-NAD_kinase_N"/>
</dbReference>
<dbReference type="Pfam" id="PF00781">
    <property type="entry name" value="DAGK_cat"/>
    <property type="match status" value="1"/>
</dbReference>
<dbReference type="PROSITE" id="PS50146">
    <property type="entry name" value="DAGK"/>
    <property type="match status" value="1"/>
</dbReference>
<dbReference type="InterPro" id="IPR001206">
    <property type="entry name" value="Diacylglycerol_kinase_cat_dom"/>
</dbReference>
<dbReference type="PANTHER" id="PTHR14969:SF62">
    <property type="entry name" value="DECAPRENYLPHOSPHORYL-5-PHOSPHORIBOSE PHOSPHATASE RV3807C-RELATED"/>
    <property type="match status" value="1"/>
</dbReference>
<evidence type="ECO:0000313" key="8">
    <source>
        <dbReference type="EMBL" id="KAA9161654.1"/>
    </source>
</evidence>
<dbReference type="InterPro" id="IPR036938">
    <property type="entry name" value="PAP2/HPO_sf"/>
</dbReference>
<evidence type="ECO:0000256" key="4">
    <source>
        <dbReference type="ARBA" id="ARBA00022801"/>
    </source>
</evidence>
<dbReference type="AlphaFoldDB" id="A0A5N0V7G4"/>
<proteinExistence type="predicted"/>
<evidence type="ECO:0000256" key="6">
    <source>
        <dbReference type="ARBA" id="ARBA00023136"/>
    </source>
</evidence>
<sequence>MWRRLSEADRWILRRVTASKPRPVTDVLPRLGRAANYSRLWWGTSAALAVSGNRRARRAALRGMVSIGVASVAANVVSKRAVRRPRPSLEHTPIARRLSRAPITTSFPSGHSASAAAFATGVALEWPALAAPVGAVAAGVAASRVVTGVHYPSDVLAGTAIGLGAGLLTLWWWPRTTPGPARAKQVQAIASQTGEGVVVIVNGSAGSADGAVLNALRKRLPDAEVVEPEPQDDLPGVFADAARRARVLGVAGGDGTINLAAKTAADQGVPLLVIPAGTLNHFARDLGVENADQAVSALQEGSAIEVDLGSAGDEVFVNTCSTGLYTDLVRYRDKWERRLGKWPAMLVGLVHVLRRAKPQELLVNGRRRTVWMMFAGNGRYLPTGFAPTSRPELDDGLLDIRIVDAESPFARTRVMLAVLTGTLRWAKPYEGTTAGEIDVHSPGGSLRLTLDGEYKPIAPEARIGKRPRALTVYRLGDS</sequence>
<dbReference type="CDD" id="cd01610">
    <property type="entry name" value="PAP2_like"/>
    <property type="match status" value="1"/>
</dbReference>
<dbReference type="GO" id="GO:0016787">
    <property type="term" value="F:hydrolase activity"/>
    <property type="evidence" value="ECO:0007669"/>
    <property type="project" value="UniProtKB-KW"/>
</dbReference>
<dbReference type="Gene3D" id="2.60.200.40">
    <property type="match status" value="1"/>
</dbReference>
<comment type="caution">
    <text evidence="8">The sequence shown here is derived from an EMBL/GenBank/DDBJ whole genome shotgun (WGS) entry which is preliminary data.</text>
</comment>
<keyword evidence="4" id="KW-0378">Hydrolase</keyword>
<accession>A0A5N0V7G4</accession>
<dbReference type="InterPro" id="IPR045540">
    <property type="entry name" value="YegS/DAGK_C"/>
</dbReference>
<reference evidence="8" key="1">
    <citation type="submission" date="2019-09" db="EMBL/GenBank/DDBJ databases">
        <authorList>
            <person name="Teo W.F.A."/>
            <person name="Duangmal K."/>
        </authorList>
    </citation>
    <scope>NUCLEOTIDE SEQUENCE [LARGE SCALE GENOMIC DNA]</scope>
    <source>
        <strain evidence="8">K81G1</strain>
    </source>
</reference>
<evidence type="ECO:0000259" key="7">
    <source>
        <dbReference type="PROSITE" id="PS50146"/>
    </source>
</evidence>
<feature type="domain" description="DAGKc" evidence="7">
    <location>
        <begin position="192"/>
        <end position="315"/>
    </location>
</feature>
<organism evidence="8 9">
    <name type="scientific">Amycolatopsis acidicola</name>
    <dbReference type="NCBI Taxonomy" id="2596893"/>
    <lineage>
        <taxon>Bacteria</taxon>
        <taxon>Bacillati</taxon>
        <taxon>Actinomycetota</taxon>
        <taxon>Actinomycetes</taxon>
        <taxon>Pseudonocardiales</taxon>
        <taxon>Pseudonocardiaceae</taxon>
        <taxon>Amycolatopsis</taxon>
    </lineage>
</organism>
<keyword evidence="5" id="KW-1133">Transmembrane helix</keyword>
<name>A0A5N0V7G4_9PSEU</name>
<comment type="subcellular location">
    <subcellularLocation>
        <location evidence="1">Cell membrane</location>
        <topology evidence="1">Multi-pass membrane protein</topology>
    </subcellularLocation>
</comment>
<dbReference type="PANTHER" id="PTHR14969">
    <property type="entry name" value="SPHINGOSINE-1-PHOSPHATE PHOSPHOHYDROLASE"/>
    <property type="match status" value="1"/>
</dbReference>
<dbReference type="SUPFAM" id="SSF111331">
    <property type="entry name" value="NAD kinase/diacylglycerol kinase-like"/>
    <property type="match status" value="1"/>
</dbReference>
<keyword evidence="9" id="KW-1185">Reference proteome</keyword>
<dbReference type="GO" id="GO:0005886">
    <property type="term" value="C:plasma membrane"/>
    <property type="evidence" value="ECO:0007669"/>
    <property type="project" value="UniProtKB-SubCell"/>
</dbReference>
<dbReference type="GO" id="GO:0016301">
    <property type="term" value="F:kinase activity"/>
    <property type="evidence" value="ECO:0007669"/>
    <property type="project" value="InterPro"/>
</dbReference>
<keyword evidence="2" id="KW-1003">Cell membrane</keyword>
<dbReference type="RefSeq" id="WP_144745989.1">
    <property type="nucleotide sequence ID" value="NZ_VMNW02000016.1"/>
</dbReference>
<evidence type="ECO:0000256" key="1">
    <source>
        <dbReference type="ARBA" id="ARBA00004651"/>
    </source>
</evidence>
<dbReference type="SMART" id="SM00046">
    <property type="entry name" value="DAGKc"/>
    <property type="match status" value="1"/>
</dbReference>
<evidence type="ECO:0000256" key="3">
    <source>
        <dbReference type="ARBA" id="ARBA00022692"/>
    </source>
</evidence>
<dbReference type="Gene3D" id="3.40.50.10330">
    <property type="entry name" value="Probable inorganic polyphosphate/atp-NAD kinase, domain 1"/>
    <property type="match status" value="1"/>
</dbReference>